<dbReference type="InterPro" id="IPR000847">
    <property type="entry name" value="LysR_HTH_N"/>
</dbReference>
<feature type="region of interest" description="Disordered" evidence="5">
    <location>
        <begin position="296"/>
        <end position="336"/>
    </location>
</feature>
<dbReference type="InterPro" id="IPR036388">
    <property type="entry name" value="WH-like_DNA-bd_sf"/>
</dbReference>
<keyword evidence="2" id="KW-0805">Transcription regulation</keyword>
<dbReference type="PANTHER" id="PTHR30346">
    <property type="entry name" value="TRANSCRIPTIONAL DUAL REGULATOR HCAR-RELATED"/>
    <property type="match status" value="1"/>
</dbReference>
<feature type="compositionally biased region" description="Pro residues" evidence="5">
    <location>
        <begin position="309"/>
        <end position="327"/>
    </location>
</feature>
<dbReference type="Gene3D" id="1.10.10.10">
    <property type="entry name" value="Winged helix-like DNA-binding domain superfamily/Winged helix DNA-binding domain"/>
    <property type="match status" value="1"/>
</dbReference>
<protein>
    <submittedName>
        <fullName evidence="7">LysR family transcriptional regulator</fullName>
    </submittedName>
</protein>
<dbReference type="PROSITE" id="PS50931">
    <property type="entry name" value="HTH_LYSR"/>
    <property type="match status" value="1"/>
</dbReference>
<dbReference type="Pfam" id="PF03466">
    <property type="entry name" value="LysR_substrate"/>
    <property type="match status" value="1"/>
</dbReference>
<evidence type="ECO:0000256" key="2">
    <source>
        <dbReference type="ARBA" id="ARBA00023015"/>
    </source>
</evidence>
<gene>
    <name evidence="7" type="ORF">FH607_023270</name>
</gene>
<dbReference type="SUPFAM" id="SSF46785">
    <property type="entry name" value="Winged helix' DNA-binding domain"/>
    <property type="match status" value="1"/>
</dbReference>
<dbReference type="SUPFAM" id="SSF53850">
    <property type="entry name" value="Periplasmic binding protein-like II"/>
    <property type="match status" value="1"/>
</dbReference>
<keyword evidence="3" id="KW-0238">DNA-binding</keyword>
<evidence type="ECO:0000256" key="3">
    <source>
        <dbReference type="ARBA" id="ARBA00023125"/>
    </source>
</evidence>
<comment type="caution">
    <text evidence="7">The sequence shown here is derived from an EMBL/GenBank/DDBJ whole genome shotgun (WGS) entry which is preliminary data.</text>
</comment>
<evidence type="ECO:0000313" key="8">
    <source>
        <dbReference type="Proteomes" id="UP000314251"/>
    </source>
</evidence>
<evidence type="ECO:0000256" key="1">
    <source>
        <dbReference type="ARBA" id="ARBA00009437"/>
    </source>
</evidence>
<feature type="domain" description="HTH lysR-type" evidence="6">
    <location>
        <begin position="2"/>
        <end position="59"/>
    </location>
</feature>
<dbReference type="FunFam" id="1.10.10.10:FF:000001">
    <property type="entry name" value="LysR family transcriptional regulator"/>
    <property type="match status" value="1"/>
</dbReference>
<organism evidence="7 8">
    <name type="scientific">Streptomyces mimosae</name>
    <dbReference type="NCBI Taxonomy" id="2586635"/>
    <lineage>
        <taxon>Bacteria</taxon>
        <taxon>Bacillati</taxon>
        <taxon>Actinomycetota</taxon>
        <taxon>Actinomycetes</taxon>
        <taxon>Kitasatosporales</taxon>
        <taxon>Streptomycetaceae</taxon>
        <taxon>Streptomyces</taxon>
    </lineage>
</organism>
<proteinExistence type="inferred from homology"/>
<dbReference type="EMBL" id="VDLY02000016">
    <property type="protein sequence ID" value="KAB8161988.1"/>
    <property type="molecule type" value="Genomic_DNA"/>
</dbReference>
<feature type="compositionally biased region" description="Low complexity" evidence="5">
    <location>
        <begin position="296"/>
        <end position="308"/>
    </location>
</feature>
<dbReference type="Gene3D" id="3.40.190.10">
    <property type="entry name" value="Periplasmic binding protein-like II"/>
    <property type="match status" value="2"/>
</dbReference>
<keyword evidence="8" id="KW-1185">Reference proteome</keyword>
<dbReference type="OrthoDB" id="3505530at2"/>
<evidence type="ECO:0000256" key="4">
    <source>
        <dbReference type="ARBA" id="ARBA00023163"/>
    </source>
</evidence>
<name>A0A5N6A3M8_9ACTN</name>
<dbReference type="PANTHER" id="PTHR30346:SF29">
    <property type="entry name" value="LYSR SUBSTRATE-BINDING"/>
    <property type="match status" value="1"/>
</dbReference>
<dbReference type="Pfam" id="PF00126">
    <property type="entry name" value="HTH_1"/>
    <property type="match status" value="1"/>
</dbReference>
<dbReference type="RefSeq" id="WP_139672000.1">
    <property type="nucleotide sequence ID" value="NZ_VDLY02000016.1"/>
</dbReference>
<evidence type="ECO:0000259" key="6">
    <source>
        <dbReference type="PROSITE" id="PS50931"/>
    </source>
</evidence>
<dbReference type="Proteomes" id="UP000314251">
    <property type="component" value="Unassembled WGS sequence"/>
</dbReference>
<dbReference type="GO" id="GO:0003700">
    <property type="term" value="F:DNA-binding transcription factor activity"/>
    <property type="evidence" value="ECO:0007669"/>
    <property type="project" value="InterPro"/>
</dbReference>
<dbReference type="AlphaFoldDB" id="A0A5N6A3M8"/>
<dbReference type="CDD" id="cd08423">
    <property type="entry name" value="PBP2_LTTR_like_6"/>
    <property type="match status" value="1"/>
</dbReference>
<comment type="similarity">
    <text evidence="1">Belongs to the LysR transcriptional regulatory family.</text>
</comment>
<evidence type="ECO:0000313" key="7">
    <source>
        <dbReference type="EMBL" id="KAB8161988.1"/>
    </source>
</evidence>
<dbReference type="GO" id="GO:0032993">
    <property type="term" value="C:protein-DNA complex"/>
    <property type="evidence" value="ECO:0007669"/>
    <property type="project" value="TreeGrafter"/>
</dbReference>
<reference evidence="7" key="1">
    <citation type="submission" date="2019-10" db="EMBL/GenBank/DDBJ databases">
        <title>Nonomuraea sp. nov., isolated from Phyllanthus amarus.</title>
        <authorList>
            <person name="Klykleung N."/>
            <person name="Tanasupawat S."/>
        </authorList>
    </citation>
    <scope>NUCLEOTIDE SEQUENCE [LARGE SCALE GENOMIC DNA]</scope>
    <source>
        <strain evidence="7">3MP-10</strain>
    </source>
</reference>
<keyword evidence="4" id="KW-0804">Transcription</keyword>
<dbReference type="InterPro" id="IPR005119">
    <property type="entry name" value="LysR_subst-bd"/>
</dbReference>
<dbReference type="InterPro" id="IPR036390">
    <property type="entry name" value="WH_DNA-bd_sf"/>
</dbReference>
<sequence>MLNIDRLRVLHAVRNHGSVSGAALALRVTTSAVSQQLAKLERETGQRLLAKNGRGIRLTDAGRLLADHAERILGQVELAHADLEAQRGQAVGELRVGAFATAARGLFPAALAALRGEHPQLRPMLREMEPEAALTVLARGDIDLAVVLDWFNRPLALPGGLSRRPLFDDVADVALPADHPLAGRPELDLADLADEPWVSWPPGAICHDWLMFTLRGRGIEPRVVHTAAEHHTQLALIAAGLGVAVAPRLGRTPVPDGVALIPVRGPITRRVYAVWREGSGGRPSIRAAVAALRAAAPAGEDAGQAAPAPQGPNAPAPPDAAPRPPAVPIVSSEQTG</sequence>
<dbReference type="GO" id="GO:0003677">
    <property type="term" value="F:DNA binding"/>
    <property type="evidence" value="ECO:0007669"/>
    <property type="project" value="UniProtKB-KW"/>
</dbReference>
<evidence type="ECO:0000256" key="5">
    <source>
        <dbReference type="SAM" id="MobiDB-lite"/>
    </source>
</evidence>
<accession>A0A5N6A3M8</accession>